<proteinExistence type="inferred from homology"/>
<dbReference type="GO" id="GO:0005829">
    <property type="term" value="C:cytosol"/>
    <property type="evidence" value="ECO:0007669"/>
    <property type="project" value="TreeGrafter"/>
</dbReference>
<evidence type="ECO:0000313" key="7">
    <source>
        <dbReference type="Proteomes" id="UP000464787"/>
    </source>
</evidence>
<evidence type="ECO:0000256" key="1">
    <source>
        <dbReference type="ARBA" id="ARBA00009437"/>
    </source>
</evidence>
<protein>
    <submittedName>
        <fullName evidence="6">LysR family transcriptional regulator</fullName>
    </submittedName>
</protein>
<keyword evidence="4" id="KW-0804">Transcription</keyword>
<dbReference type="PROSITE" id="PS50931">
    <property type="entry name" value="HTH_LYSR"/>
    <property type="match status" value="1"/>
</dbReference>
<dbReference type="InterPro" id="IPR005119">
    <property type="entry name" value="LysR_subst-bd"/>
</dbReference>
<keyword evidence="2" id="KW-0805">Transcription regulation</keyword>
<dbReference type="EMBL" id="CP047650">
    <property type="protein sequence ID" value="QHJ01443.1"/>
    <property type="molecule type" value="Genomic_DNA"/>
</dbReference>
<dbReference type="InterPro" id="IPR050950">
    <property type="entry name" value="HTH-type_LysR_regulators"/>
</dbReference>
<dbReference type="AlphaFoldDB" id="A0A857JES9"/>
<accession>A0A857JES9</accession>
<dbReference type="Gene3D" id="3.40.190.290">
    <property type="match status" value="1"/>
</dbReference>
<keyword evidence="3" id="KW-0238">DNA-binding</keyword>
<keyword evidence="7" id="KW-1185">Reference proteome</keyword>
<evidence type="ECO:0000256" key="3">
    <source>
        <dbReference type="ARBA" id="ARBA00023125"/>
    </source>
</evidence>
<dbReference type="Pfam" id="PF03466">
    <property type="entry name" value="LysR_substrate"/>
    <property type="match status" value="1"/>
</dbReference>
<dbReference type="PANTHER" id="PTHR30419">
    <property type="entry name" value="HTH-TYPE TRANSCRIPTIONAL REGULATOR YBHD"/>
    <property type="match status" value="1"/>
</dbReference>
<dbReference type="SUPFAM" id="SSF53850">
    <property type="entry name" value="Periplasmic binding protein-like II"/>
    <property type="match status" value="1"/>
</dbReference>
<dbReference type="InterPro" id="IPR000847">
    <property type="entry name" value="LysR_HTH_N"/>
</dbReference>
<dbReference type="GO" id="GO:0003700">
    <property type="term" value="F:DNA-binding transcription factor activity"/>
    <property type="evidence" value="ECO:0007669"/>
    <property type="project" value="InterPro"/>
</dbReference>
<reference evidence="6 7" key="1">
    <citation type="submission" date="2020-01" db="EMBL/GenBank/DDBJ databases">
        <title>Genome sequencing of strain KACC 21265.</title>
        <authorList>
            <person name="Heo J."/>
            <person name="Kim S.-J."/>
            <person name="Kim J.-S."/>
            <person name="Hong S.-B."/>
            <person name="Kwon S.-W."/>
        </authorList>
    </citation>
    <scope>NUCLEOTIDE SEQUENCE [LARGE SCALE GENOMIC DNA]</scope>
    <source>
        <strain evidence="6 7">KACC 21265</strain>
    </source>
</reference>
<evidence type="ECO:0000256" key="4">
    <source>
        <dbReference type="ARBA" id="ARBA00023163"/>
    </source>
</evidence>
<evidence type="ECO:0000259" key="5">
    <source>
        <dbReference type="PROSITE" id="PS50931"/>
    </source>
</evidence>
<dbReference type="SUPFAM" id="SSF46785">
    <property type="entry name" value="Winged helix' DNA-binding domain"/>
    <property type="match status" value="1"/>
</dbReference>
<dbReference type="KEGG" id="xyk:GT347_07080"/>
<dbReference type="Pfam" id="PF00126">
    <property type="entry name" value="HTH_1"/>
    <property type="match status" value="1"/>
</dbReference>
<dbReference type="InterPro" id="IPR036388">
    <property type="entry name" value="WH-like_DNA-bd_sf"/>
</dbReference>
<evidence type="ECO:0000313" key="6">
    <source>
        <dbReference type="EMBL" id="QHJ01443.1"/>
    </source>
</evidence>
<dbReference type="InterPro" id="IPR036390">
    <property type="entry name" value="WH_DNA-bd_sf"/>
</dbReference>
<sequence>MRVLRYLEEVARVGSVRQAAERLHVTPSALLRRIQDVEADLGSALFERNSSGVQLTAAGEIFIGWVKNQNADLRRVYSQIEALAGLRRGEIRISVSQAVARGFLKDEMNAFRQKYPLLKLTVNLCDHATAMRHLMAYEADLILVFRPQQSAELQPIMSIGQGMVAVMAHDHPLAAKPKLRVRECVMYDLALPDPSYSGRALIDQVLARSSSMQPNPVMESNSFDLLADMVKGTEIITFQVDIGASHWRADPQLAVRPIDEADGAHGPLVLGQLKGRTLPLPAARFAEQLARKLDDMRSLPMEAAIAAPQPAPVAVMEHDIADELED</sequence>
<dbReference type="PANTHER" id="PTHR30419:SF8">
    <property type="entry name" value="NITROGEN ASSIMILATION TRANSCRIPTIONAL ACTIVATOR-RELATED"/>
    <property type="match status" value="1"/>
</dbReference>
<comment type="similarity">
    <text evidence="1">Belongs to the LysR transcriptional regulatory family.</text>
</comment>
<name>A0A857JES9_9BURK</name>
<dbReference type="Proteomes" id="UP000464787">
    <property type="component" value="Chromosome"/>
</dbReference>
<dbReference type="GO" id="GO:0003677">
    <property type="term" value="F:DNA binding"/>
    <property type="evidence" value="ECO:0007669"/>
    <property type="project" value="UniProtKB-KW"/>
</dbReference>
<organism evidence="6 7">
    <name type="scientific">Xylophilus rhododendri</name>
    <dbReference type="NCBI Taxonomy" id="2697032"/>
    <lineage>
        <taxon>Bacteria</taxon>
        <taxon>Pseudomonadati</taxon>
        <taxon>Pseudomonadota</taxon>
        <taxon>Betaproteobacteria</taxon>
        <taxon>Burkholderiales</taxon>
        <taxon>Xylophilus</taxon>
    </lineage>
</organism>
<gene>
    <name evidence="6" type="ORF">GT347_07080</name>
</gene>
<evidence type="ECO:0000256" key="2">
    <source>
        <dbReference type="ARBA" id="ARBA00023015"/>
    </source>
</evidence>
<dbReference type="Gene3D" id="1.10.10.10">
    <property type="entry name" value="Winged helix-like DNA-binding domain superfamily/Winged helix DNA-binding domain"/>
    <property type="match status" value="1"/>
</dbReference>
<feature type="domain" description="HTH lysR-type" evidence="5">
    <location>
        <begin position="1"/>
        <end position="56"/>
    </location>
</feature>